<sequence length="57" mass="5601">MVSPQRALAPAAFAASSDGAPARQSSGTTTVGETVWIDRAAADAGNVFAHADATNAA</sequence>
<reference evidence="2 3" key="1">
    <citation type="submission" date="2024-02" db="EMBL/GenBank/DDBJ databases">
        <authorList>
            <person name="Saticioglu I.B."/>
        </authorList>
    </citation>
    <scope>NUCLEOTIDE SEQUENCE [LARGE SCALE GENOMIC DNA]</scope>
    <source>
        <strain evidence="2 3">Mu-86</strain>
    </source>
</reference>
<dbReference type="RefSeq" id="WP_337338446.1">
    <property type="nucleotide sequence ID" value="NZ_JBBDGL010000003.1"/>
</dbReference>
<feature type="region of interest" description="Disordered" evidence="1">
    <location>
        <begin position="1"/>
        <end position="31"/>
    </location>
</feature>
<dbReference type="Proteomes" id="UP001368654">
    <property type="component" value="Unassembled WGS sequence"/>
</dbReference>
<evidence type="ECO:0000313" key="3">
    <source>
        <dbReference type="Proteomes" id="UP001368654"/>
    </source>
</evidence>
<dbReference type="EMBL" id="JBBDGL010000003">
    <property type="protein sequence ID" value="MEJ1155998.1"/>
    <property type="molecule type" value="Genomic_DNA"/>
</dbReference>
<name>A0ABU8LUR4_9MICO</name>
<gene>
    <name evidence="2" type="ORF">WDU96_10375</name>
</gene>
<evidence type="ECO:0000256" key="1">
    <source>
        <dbReference type="SAM" id="MobiDB-lite"/>
    </source>
</evidence>
<comment type="caution">
    <text evidence="2">The sequence shown here is derived from an EMBL/GenBank/DDBJ whole genome shotgun (WGS) entry which is preliminary data.</text>
</comment>
<organism evidence="2 3">
    <name type="scientific">Microbacterium marmarense</name>
    <dbReference type="NCBI Taxonomy" id="3122051"/>
    <lineage>
        <taxon>Bacteria</taxon>
        <taxon>Bacillati</taxon>
        <taxon>Actinomycetota</taxon>
        <taxon>Actinomycetes</taxon>
        <taxon>Micrococcales</taxon>
        <taxon>Microbacteriaceae</taxon>
        <taxon>Microbacterium</taxon>
    </lineage>
</organism>
<protein>
    <submittedName>
        <fullName evidence="2">Uncharacterized protein</fullName>
    </submittedName>
</protein>
<feature type="compositionally biased region" description="Low complexity" evidence="1">
    <location>
        <begin position="1"/>
        <end position="22"/>
    </location>
</feature>
<keyword evidence="3" id="KW-1185">Reference proteome</keyword>
<evidence type="ECO:0000313" key="2">
    <source>
        <dbReference type="EMBL" id="MEJ1155998.1"/>
    </source>
</evidence>
<proteinExistence type="predicted"/>
<accession>A0ABU8LUR4</accession>